<evidence type="ECO:0000256" key="5">
    <source>
        <dbReference type="ARBA" id="ARBA00022664"/>
    </source>
</evidence>
<dbReference type="STRING" id="44941.A0A397US99"/>
<dbReference type="InterPro" id="IPR013846">
    <property type="entry name" value="mRNA_cap_enzyme_C"/>
</dbReference>
<keyword evidence="7" id="KW-0548">Nucleotidyltransferase</keyword>
<protein>
    <recommendedName>
        <fullName evidence="4">mRNA-capping enzyme subunit alpha</fullName>
        <ecNumber evidence="3">2.7.7.50</ecNumber>
    </recommendedName>
    <alternativeName>
        <fullName evidence="12">GTP--RNA guanylyltransferase</fullName>
    </alternativeName>
    <alternativeName>
        <fullName evidence="13">mRNA guanylyltransferase</fullName>
    </alternativeName>
</protein>
<dbReference type="SUPFAM" id="SSF56091">
    <property type="entry name" value="DNA ligase/mRNA capping enzyme, catalytic domain"/>
    <property type="match status" value="1"/>
</dbReference>
<dbReference type="Gene3D" id="3.30.470.30">
    <property type="entry name" value="DNA ligase/mRNA capping enzyme"/>
    <property type="match status" value="1"/>
</dbReference>
<organism evidence="19 20">
    <name type="scientific">Gigaspora rosea</name>
    <dbReference type="NCBI Taxonomy" id="44941"/>
    <lineage>
        <taxon>Eukaryota</taxon>
        <taxon>Fungi</taxon>
        <taxon>Fungi incertae sedis</taxon>
        <taxon>Mucoromycota</taxon>
        <taxon>Glomeromycotina</taxon>
        <taxon>Glomeromycetes</taxon>
        <taxon>Diversisporales</taxon>
        <taxon>Gigasporaceae</taxon>
        <taxon>Gigaspora</taxon>
    </lineage>
</organism>
<evidence type="ECO:0000256" key="13">
    <source>
        <dbReference type="ARBA" id="ARBA00030702"/>
    </source>
</evidence>
<dbReference type="Proteomes" id="UP000266673">
    <property type="component" value="Unassembled WGS sequence"/>
</dbReference>
<dbReference type="PANTHER" id="PTHR10367">
    <property type="entry name" value="MRNA-CAPPING ENZYME"/>
    <property type="match status" value="1"/>
</dbReference>
<evidence type="ECO:0000256" key="3">
    <source>
        <dbReference type="ARBA" id="ARBA00012475"/>
    </source>
</evidence>
<dbReference type="OrthoDB" id="200924at2759"/>
<evidence type="ECO:0000256" key="7">
    <source>
        <dbReference type="ARBA" id="ARBA00022695"/>
    </source>
</evidence>
<feature type="domain" description="mRNA capping enzyme C-terminal" evidence="18">
    <location>
        <begin position="239"/>
        <end position="358"/>
    </location>
</feature>
<keyword evidence="20" id="KW-1185">Reference proteome</keyword>
<dbReference type="InterPro" id="IPR017075">
    <property type="entry name" value="mRNA_cap_enzyme_alpha"/>
</dbReference>
<feature type="domain" description="mRNA capping enzyme adenylation" evidence="17">
    <location>
        <begin position="40"/>
        <end position="235"/>
    </location>
</feature>
<evidence type="ECO:0000256" key="4">
    <source>
        <dbReference type="ARBA" id="ARBA00019171"/>
    </source>
</evidence>
<reference evidence="19 20" key="1">
    <citation type="submission" date="2018-06" db="EMBL/GenBank/DDBJ databases">
        <title>Comparative genomics reveals the genomic features of Rhizophagus irregularis, R. cerebriforme, R. diaphanum and Gigaspora rosea, and their symbiotic lifestyle signature.</title>
        <authorList>
            <person name="Morin E."/>
            <person name="San Clemente H."/>
            <person name="Chen E.C.H."/>
            <person name="De La Providencia I."/>
            <person name="Hainaut M."/>
            <person name="Kuo A."/>
            <person name="Kohler A."/>
            <person name="Murat C."/>
            <person name="Tang N."/>
            <person name="Roy S."/>
            <person name="Loubradou J."/>
            <person name="Henrissat B."/>
            <person name="Grigoriev I.V."/>
            <person name="Corradi N."/>
            <person name="Roux C."/>
            <person name="Martin F.M."/>
        </authorList>
    </citation>
    <scope>NUCLEOTIDE SEQUENCE [LARGE SCALE GENOMIC DNA]</scope>
    <source>
        <strain evidence="19 20">DAOM 194757</strain>
    </source>
</reference>
<dbReference type="GO" id="GO:0005524">
    <property type="term" value="F:ATP binding"/>
    <property type="evidence" value="ECO:0007669"/>
    <property type="project" value="InterPro"/>
</dbReference>
<dbReference type="InterPro" id="IPR012340">
    <property type="entry name" value="NA-bd_OB-fold"/>
</dbReference>
<evidence type="ECO:0000256" key="15">
    <source>
        <dbReference type="ARBA" id="ARBA00047082"/>
    </source>
</evidence>
<comment type="catalytic activity">
    <reaction evidence="14">
        <text>a 5'-end diphospho-ribonucleoside in mRNA + GTP + H(+) = a 5'-end (5'-triphosphoguanosine)-ribonucleoside in mRNA + diphosphate</text>
        <dbReference type="Rhea" id="RHEA:67012"/>
        <dbReference type="Rhea" id="RHEA-COMP:17165"/>
        <dbReference type="Rhea" id="RHEA-COMP:17166"/>
        <dbReference type="ChEBI" id="CHEBI:15378"/>
        <dbReference type="ChEBI" id="CHEBI:33019"/>
        <dbReference type="ChEBI" id="CHEBI:37565"/>
        <dbReference type="ChEBI" id="CHEBI:167616"/>
        <dbReference type="ChEBI" id="CHEBI:167617"/>
        <dbReference type="EC" id="2.7.7.50"/>
    </reaction>
    <physiologicalReaction direction="left-to-right" evidence="14">
        <dbReference type="Rhea" id="RHEA:67013"/>
    </physiologicalReaction>
</comment>
<evidence type="ECO:0000256" key="8">
    <source>
        <dbReference type="ARBA" id="ARBA00022741"/>
    </source>
</evidence>
<evidence type="ECO:0000313" key="20">
    <source>
        <dbReference type="Proteomes" id="UP000266673"/>
    </source>
</evidence>
<keyword evidence="11" id="KW-0539">Nucleus</keyword>
<evidence type="ECO:0000256" key="14">
    <source>
        <dbReference type="ARBA" id="ARBA00044624"/>
    </source>
</evidence>
<comment type="caution">
    <text evidence="19">The sequence shown here is derived from an EMBL/GenBank/DDBJ whole genome shotgun (WGS) entry which is preliminary data.</text>
</comment>
<evidence type="ECO:0000256" key="1">
    <source>
        <dbReference type="ARBA" id="ARBA00004123"/>
    </source>
</evidence>
<keyword evidence="10" id="KW-0342">GTP-binding</keyword>
<dbReference type="PIRSF" id="PIRSF036959">
    <property type="entry name" value="mRNA_cap_alpha"/>
    <property type="match status" value="1"/>
</dbReference>
<dbReference type="CDD" id="cd07895">
    <property type="entry name" value="Adenylation_mRNA_capping"/>
    <property type="match status" value="1"/>
</dbReference>
<gene>
    <name evidence="19" type="ORF">C2G38_2041280</name>
</gene>
<dbReference type="EMBL" id="QKWP01000959">
    <property type="protein sequence ID" value="RIB13075.1"/>
    <property type="molecule type" value="Genomic_DNA"/>
</dbReference>
<dbReference type="SUPFAM" id="SSF50249">
    <property type="entry name" value="Nucleic acid-binding proteins"/>
    <property type="match status" value="1"/>
</dbReference>
<keyword evidence="8" id="KW-0547">Nucleotide-binding</keyword>
<keyword evidence="6" id="KW-0808">Transferase</keyword>
<proteinExistence type="inferred from homology"/>
<dbReference type="PANTHER" id="PTHR10367:SF17">
    <property type="entry name" value="MRNA-CAPPING ENZYME"/>
    <property type="match status" value="1"/>
</dbReference>
<evidence type="ECO:0000313" key="19">
    <source>
        <dbReference type="EMBL" id="RIB13075.1"/>
    </source>
</evidence>
<dbReference type="GO" id="GO:0031533">
    <property type="term" value="C:mRNA capping enzyme complex"/>
    <property type="evidence" value="ECO:0007669"/>
    <property type="project" value="InterPro"/>
</dbReference>
<dbReference type="InterPro" id="IPR001339">
    <property type="entry name" value="mRNA_cap_enzyme_adenylation"/>
</dbReference>
<dbReference type="GO" id="GO:0005525">
    <property type="term" value="F:GTP binding"/>
    <property type="evidence" value="ECO:0007669"/>
    <property type="project" value="UniProtKB-KW"/>
</dbReference>
<evidence type="ECO:0000256" key="9">
    <source>
        <dbReference type="ARBA" id="ARBA00023042"/>
    </source>
</evidence>
<dbReference type="EC" id="2.7.7.50" evidence="3"/>
<dbReference type="InterPro" id="IPR051029">
    <property type="entry name" value="mRNA_Capping_Enz/RNA_Phosphat"/>
</dbReference>
<dbReference type="Gene3D" id="2.40.50.140">
    <property type="entry name" value="Nucleic acid-binding proteins"/>
    <property type="match status" value="1"/>
</dbReference>
<dbReference type="Pfam" id="PF03919">
    <property type="entry name" value="mRNA_cap_C"/>
    <property type="match status" value="1"/>
</dbReference>
<evidence type="ECO:0000256" key="2">
    <source>
        <dbReference type="ARBA" id="ARBA00010237"/>
    </source>
</evidence>
<evidence type="ECO:0000256" key="6">
    <source>
        <dbReference type="ARBA" id="ARBA00022679"/>
    </source>
</evidence>
<keyword evidence="9" id="KW-0506">mRNA capping</keyword>
<dbReference type="AlphaFoldDB" id="A0A397US99"/>
<comment type="subunit">
    <text evidence="15">Heterodimer. The mRNA-capping enzyme is composed of two separate chains alpha and beta, respectively a mRNA guanylyltransferase and an mRNA 5'-triphosphate monophosphatase.</text>
</comment>
<evidence type="ECO:0000259" key="18">
    <source>
        <dbReference type="Pfam" id="PF03919"/>
    </source>
</evidence>
<comment type="subcellular location">
    <subcellularLocation>
        <location evidence="1">Nucleus</location>
    </subcellularLocation>
</comment>
<sequence>MFTAIQVRDIPGQLVDNSRARELRAKVKELVNISNFPGAQPVSFTYQHLQELENENYFVCEKSDGIRVLLYLTVDSHTGQPCVYLIDRKNNYHQLFDLLFPIPGDDKRFHDGTIVDGELIIDVEDDGMETQKLLAFDLLVVMKKNLMSKPLTSRLGYLREHVIEPYKALSNRRPGLNGSSSCIKIEVKPMELSYGLDKVLHETIPRLKHKSDGLIFTSSVSPYTPGTCDKMLKWKPPNENSVDLQLRLEDGRKSGYQYQYQNNFNRPKRFLLYKWMQKDEYSYFDDLYVTDEEWEEWQRNEEPLEKRIVEVTCETLNDNTTRWRFLRFRDDKLHANHCSVVDKILESIMDGISEQQLIDHIPNIRNAWKQREKMFR</sequence>
<evidence type="ECO:0000256" key="11">
    <source>
        <dbReference type="ARBA" id="ARBA00023242"/>
    </source>
</evidence>
<evidence type="ECO:0000259" key="17">
    <source>
        <dbReference type="Pfam" id="PF01331"/>
    </source>
</evidence>
<dbReference type="GO" id="GO:0006370">
    <property type="term" value="P:7-methylguanosine mRNA capping"/>
    <property type="evidence" value="ECO:0007669"/>
    <property type="project" value="UniProtKB-KW"/>
</dbReference>
<keyword evidence="5" id="KW-0507">mRNA processing</keyword>
<feature type="active site" description="N6-GMP-lysine intermediate" evidence="16">
    <location>
        <position position="62"/>
    </location>
</feature>
<dbReference type="GO" id="GO:0004484">
    <property type="term" value="F:mRNA guanylyltransferase activity"/>
    <property type="evidence" value="ECO:0007669"/>
    <property type="project" value="UniProtKB-EC"/>
</dbReference>
<name>A0A397US99_9GLOM</name>
<dbReference type="Pfam" id="PF01331">
    <property type="entry name" value="mRNA_cap_enzyme"/>
    <property type="match status" value="1"/>
</dbReference>
<evidence type="ECO:0000256" key="16">
    <source>
        <dbReference type="PIRSR" id="PIRSR036959-1"/>
    </source>
</evidence>
<evidence type="ECO:0000256" key="10">
    <source>
        <dbReference type="ARBA" id="ARBA00023134"/>
    </source>
</evidence>
<comment type="similarity">
    <text evidence="2">Belongs to the eukaryotic GTase family.</text>
</comment>
<accession>A0A397US99</accession>
<evidence type="ECO:0000256" key="12">
    <source>
        <dbReference type="ARBA" id="ARBA00029909"/>
    </source>
</evidence>